<dbReference type="Proteomes" id="UP000058925">
    <property type="component" value="Chromosome"/>
</dbReference>
<name>A0A654M2U3_9ARCH</name>
<proteinExistence type="predicted"/>
<protein>
    <submittedName>
        <fullName evidence="1">Uncharacterized protein</fullName>
    </submittedName>
</protein>
<sequence>MKIRIFEKTSDVDEMSNSFSKKCIFSYEEFQIFKVLLPKGLLVTELHIQFNELSIHFLIAYKLLWAGPVRF</sequence>
<dbReference type="EMBL" id="CP012850">
    <property type="protein sequence ID" value="ALI36986.1"/>
    <property type="molecule type" value="Genomic_DNA"/>
</dbReference>
<evidence type="ECO:0000313" key="1">
    <source>
        <dbReference type="EMBL" id="ALI36986.1"/>
    </source>
</evidence>
<dbReference type="AlphaFoldDB" id="A0A654M2U3"/>
<accession>A0A654M2U3</accession>
<gene>
    <name evidence="1" type="ORF">NMY3_02796</name>
</gene>
<organism evidence="1 2">
    <name type="scientific">Candidatus Nitrosocosmicus oleophilus</name>
    <dbReference type="NCBI Taxonomy" id="1353260"/>
    <lineage>
        <taxon>Archaea</taxon>
        <taxon>Nitrososphaerota</taxon>
        <taxon>Nitrososphaeria</taxon>
        <taxon>Nitrososphaerales</taxon>
        <taxon>Nitrososphaeraceae</taxon>
        <taxon>Candidatus Nitrosocosmicus</taxon>
    </lineage>
</organism>
<evidence type="ECO:0000313" key="2">
    <source>
        <dbReference type="Proteomes" id="UP000058925"/>
    </source>
</evidence>
<dbReference type="KEGG" id="taa:NMY3_02796"/>
<keyword evidence="2" id="KW-1185">Reference proteome</keyword>
<reference evidence="2" key="1">
    <citation type="submission" date="2015-10" db="EMBL/GenBank/DDBJ databases">
        <title>Niche specialization of a soil ammonia-oxidizing archaeon, Candidatus Nitrosocosmicus oleophilus.</title>
        <authorList>
            <person name="Jung M.-Y."/>
            <person name="Rhee S.-K."/>
        </authorList>
    </citation>
    <scope>NUCLEOTIDE SEQUENCE [LARGE SCALE GENOMIC DNA]</scope>
    <source>
        <strain evidence="2">MY3</strain>
    </source>
</reference>